<dbReference type="GO" id="GO:0006281">
    <property type="term" value="P:DNA repair"/>
    <property type="evidence" value="ECO:0007669"/>
    <property type="project" value="UniProtKB-KW"/>
</dbReference>
<evidence type="ECO:0000256" key="1">
    <source>
        <dbReference type="ARBA" id="ARBA00001286"/>
    </source>
</evidence>
<dbReference type="PANTHER" id="PTHR10815">
    <property type="entry name" value="METHYLATED-DNA--PROTEIN-CYSTEINE METHYLTRANSFERASE"/>
    <property type="match status" value="1"/>
</dbReference>
<dbReference type="AlphaFoldDB" id="A0A840MFE2"/>
<dbReference type="PROSITE" id="PS00374">
    <property type="entry name" value="MGMT"/>
    <property type="match status" value="1"/>
</dbReference>
<dbReference type="InterPro" id="IPR036388">
    <property type="entry name" value="WH-like_DNA-bd_sf"/>
</dbReference>
<evidence type="ECO:0000313" key="9">
    <source>
        <dbReference type="Proteomes" id="UP000575898"/>
    </source>
</evidence>
<comment type="caution">
    <text evidence="8">The sequence shown here is derived from an EMBL/GenBank/DDBJ whole genome shotgun (WGS) entry which is preliminary data.</text>
</comment>
<dbReference type="InterPro" id="IPR036217">
    <property type="entry name" value="MethylDNA_cys_MeTrfase_DNAb"/>
</dbReference>
<feature type="domain" description="Methylated-DNA-[protein]-cysteine S-methyltransferase DNA binding" evidence="7">
    <location>
        <begin position="73"/>
        <end position="154"/>
    </location>
</feature>
<proteinExistence type="predicted"/>
<dbReference type="SUPFAM" id="SSF46767">
    <property type="entry name" value="Methylated DNA-protein cysteine methyltransferase, C-terminal domain"/>
    <property type="match status" value="1"/>
</dbReference>
<dbReference type="InterPro" id="IPR001497">
    <property type="entry name" value="MethylDNA_cys_MeTrfase_AS"/>
</dbReference>
<dbReference type="CDD" id="cd06445">
    <property type="entry name" value="ATase"/>
    <property type="match status" value="1"/>
</dbReference>
<evidence type="ECO:0000256" key="5">
    <source>
        <dbReference type="ARBA" id="ARBA00023204"/>
    </source>
</evidence>
<protein>
    <submittedName>
        <fullName evidence="8">Methylated-DNA-[protein]-cysteine S-methyltransferase</fullName>
        <ecNumber evidence="8">2.1.1.63</ecNumber>
    </submittedName>
</protein>
<reference evidence="8 9" key="1">
    <citation type="submission" date="2020-08" db="EMBL/GenBank/DDBJ databases">
        <title>Genomic Encyclopedia of Type Strains, Phase IV (KMG-IV): sequencing the most valuable type-strain genomes for metagenomic binning, comparative biology and taxonomic classification.</title>
        <authorList>
            <person name="Goeker M."/>
        </authorList>
    </citation>
    <scope>NUCLEOTIDE SEQUENCE [LARGE SCALE GENOMIC DNA]</scope>
    <source>
        <strain evidence="8 9">DSM 27165</strain>
    </source>
</reference>
<dbReference type="InterPro" id="IPR014048">
    <property type="entry name" value="MethylDNA_cys_MeTrfase_DNA-bd"/>
</dbReference>
<evidence type="ECO:0000256" key="3">
    <source>
        <dbReference type="ARBA" id="ARBA00022679"/>
    </source>
</evidence>
<dbReference type="Pfam" id="PF01035">
    <property type="entry name" value="DNA_binding_1"/>
    <property type="match status" value="1"/>
</dbReference>
<dbReference type="EC" id="2.1.1.63" evidence="8"/>
<organism evidence="8 9">
    <name type="scientific">Chitinivorax tropicus</name>
    <dbReference type="NCBI Taxonomy" id="714531"/>
    <lineage>
        <taxon>Bacteria</taxon>
        <taxon>Pseudomonadati</taxon>
        <taxon>Pseudomonadota</taxon>
        <taxon>Betaproteobacteria</taxon>
        <taxon>Chitinivorax</taxon>
    </lineage>
</organism>
<keyword evidence="4" id="KW-0227">DNA damage</keyword>
<dbReference type="Gene3D" id="1.10.10.10">
    <property type="entry name" value="Winged helix-like DNA-binding domain superfamily/Winged helix DNA-binding domain"/>
    <property type="match status" value="1"/>
</dbReference>
<dbReference type="Proteomes" id="UP000575898">
    <property type="component" value="Unassembled WGS sequence"/>
</dbReference>
<dbReference type="RefSeq" id="WP_246490829.1">
    <property type="nucleotide sequence ID" value="NZ_JACHHY010000003.1"/>
</dbReference>
<evidence type="ECO:0000313" key="8">
    <source>
        <dbReference type="EMBL" id="MBB5017388.1"/>
    </source>
</evidence>
<evidence type="ECO:0000256" key="2">
    <source>
        <dbReference type="ARBA" id="ARBA00022603"/>
    </source>
</evidence>
<name>A0A840MFE2_9PROT</name>
<dbReference type="PANTHER" id="PTHR10815:SF13">
    <property type="entry name" value="METHYLATED-DNA--PROTEIN-CYSTEINE METHYLTRANSFERASE"/>
    <property type="match status" value="1"/>
</dbReference>
<gene>
    <name evidence="8" type="ORF">HNQ59_000652</name>
</gene>
<dbReference type="GO" id="GO:0032259">
    <property type="term" value="P:methylation"/>
    <property type="evidence" value="ECO:0007669"/>
    <property type="project" value="UniProtKB-KW"/>
</dbReference>
<evidence type="ECO:0000256" key="6">
    <source>
        <dbReference type="ARBA" id="ARBA00049348"/>
    </source>
</evidence>
<keyword evidence="2 8" id="KW-0489">Methyltransferase</keyword>
<accession>A0A840MFE2</accession>
<keyword evidence="5" id="KW-0234">DNA repair</keyword>
<comment type="catalytic activity">
    <reaction evidence="6">
        <text>a 6-O-methyl-2'-deoxyguanosine in DNA + L-cysteinyl-[protein] = S-methyl-L-cysteinyl-[protein] + a 2'-deoxyguanosine in DNA</text>
        <dbReference type="Rhea" id="RHEA:24000"/>
        <dbReference type="Rhea" id="RHEA-COMP:10131"/>
        <dbReference type="Rhea" id="RHEA-COMP:10132"/>
        <dbReference type="Rhea" id="RHEA-COMP:11367"/>
        <dbReference type="Rhea" id="RHEA-COMP:11368"/>
        <dbReference type="ChEBI" id="CHEBI:29950"/>
        <dbReference type="ChEBI" id="CHEBI:82612"/>
        <dbReference type="ChEBI" id="CHEBI:85445"/>
        <dbReference type="ChEBI" id="CHEBI:85448"/>
        <dbReference type="EC" id="2.1.1.63"/>
    </reaction>
</comment>
<evidence type="ECO:0000259" key="7">
    <source>
        <dbReference type="Pfam" id="PF01035"/>
    </source>
</evidence>
<comment type="catalytic activity">
    <reaction evidence="1">
        <text>a 4-O-methyl-thymidine in DNA + L-cysteinyl-[protein] = a thymidine in DNA + S-methyl-L-cysteinyl-[protein]</text>
        <dbReference type="Rhea" id="RHEA:53428"/>
        <dbReference type="Rhea" id="RHEA-COMP:10131"/>
        <dbReference type="Rhea" id="RHEA-COMP:10132"/>
        <dbReference type="Rhea" id="RHEA-COMP:13555"/>
        <dbReference type="Rhea" id="RHEA-COMP:13556"/>
        <dbReference type="ChEBI" id="CHEBI:29950"/>
        <dbReference type="ChEBI" id="CHEBI:82612"/>
        <dbReference type="ChEBI" id="CHEBI:137386"/>
        <dbReference type="ChEBI" id="CHEBI:137387"/>
        <dbReference type="EC" id="2.1.1.63"/>
    </reaction>
</comment>
<keyword evidence="9" id="KW-1185">Reference proteome</keyword>
<dbReference type="NCBIfam" id="TIGR00589">
    <property type="entry name" value="ogt"/>
    <property type="match status" value="1"/>
</dbReference>
<dbReference type="GO" id="GO:0003908">
    <property type="term" value="F:methylated-DNA-[protein]-cysteine S-methyltransferase activity"/>
    <property type="evidence" value="ECO:0007669"/>
    <property type="project" value="UniProtKB-EC"/>
</dbReference>
<dbReference type="EMBL" id="JACHHY010000003">
    <property type="protein sequence ID" value="MBB5017388.1"/>
    <property type="molecule type" value="Genomic_DNA"/>
</dbReference>
<evidence type="ECO:0000256" key="4">
    <source>
        <dbReference type="ARBA" id="ARBA00022763"/>
    </source>
</evidence>
<sequence length="160" mass="17462">MSDTIYQAILRLDGACVGVKTANDKLIGLDFLAMDMQQDCTNRLAEQVCQQLLRYSADPCFRFDVPMLLRGTPFQLRVWAELQCILPGQLLTYAALAGRVGSVARAVGQACGANPIPIIVPCHRVVSQSGLGGFNHEEDGEMLNIKQWLIGHEGRAVFSG</sequence>
<keyword evidence="3 8" id="KW-0808">Transferase</keyword>